<dbReference type="CDD" id="cd15482">
    <property type="entry name" value="Sialidase_non-viral"/>
    <property type="match status" value="2"/>
</dbReference>
<dbReference type="InterPro" id="IPR015943">
    <property type="entry name" value="WD40/YVTN_repeat-like_dom_sf"/>
</dbReference>
<dbReference type="EMBL" id="DSOV01000008">
    <property type="protein sequence ID" value="HEN41223.1"/>
    <property type="molecule type" value="Genomic_DNA"/>
</dbReference>
<feature type="domain" description="Bacterial repeat" evidence="3">
    <location>
        <begin position="1136"/>
        <end position="1190"/>
    </location>
</feature>
<dbReference type="InterPro" id="IPR013783">
    <property type="entry name" value="Ig-like_fold"/>
</dbReference>
<feature type="domain" description="Bacterial repeat" evidence="3">
    <location>
        <begin position="1939"/>
        <end position="1991"/>
    </location>
</feature>
<dbReference type="Gene3D" id="2.60.40.10">
    <property type="entry name" value="Immunoglobulins"/>
    <property type="match status" value="1"/>
</dbReference>
<dbReference type="InterPro" id="IPR044060">
    <property type="entry name" value="Bacterial_rp_domain"/>
</dbReference>
<dbReference type="Pfam" id="PF18998">
    <property type="entry name" value="Flg_new_2"/>
    <property type="match status" value="2"/>
</dbReference>
<proteinExistence type="predicted"/>
<comment type="caution">
    <text evidence="4">The sequence shown here is derived from an EMBL/GenBank/DDBJ whole genome shotgun (WGS) entry which is preliminary data.</text>
</comment>
<dbReference type="GO" id="GO:0010411">
    <property type="term" value="P:xyloglucan metabolic process"/>
    <property type="evidence" value="ECO:0007669"/>
    <property type="project" value="TreeGrafter"/>
</dbReference>
<accession>A0A831U2N0</accession>
<dbReference type="SUPFAM" id="SSF110296">
    <property type="entry name" value="Oligoxyloglucan reducing end-specific cellobiohydrolase"/>
    <property type="match status" value="3"/>
</dbReference>
<organism evidence="4">
    <name type="scientific">Geobacter metallireducens</name>
    <dbReference type="NCBI Taxonomy" id="28232"/>
    <lineage>
        <taxon>Bacteria</taxon>
        <taxon>Pseudomonadati</taxon>
        <taxon>Thermodesulfobacteriota</taxon>
        <taxon>Desulfuromonadia</taxon>
        <taxon>Geobacterales</taxon>
        <taxon>Geobacteraceae</taxon>
        <taxon>Geobacter</taxon>
    </lineage>
</organism>
<name>A0A831U2N0_GEOME</name>
<dbReference type="InterPro" id="IPR059177">
    <property type="entry name" value="GH29D-like_dom"/>
</dbReference>
<dbReference type="PANTHER" id="PTHR43739">
    <property type="entry name" value="XYLOGLUCANASE (EUROFUNG)"/>
    <property type="match status" value="1"/>
</dbReference>
<dbReference type="PANTHER" id="PTHR43739:SF5">
    <property type="entry name" value="EXO-ALPHA-SIALIDASE"/>
    <property type="match status" value="1"/>
</dbReference>
<evidence type="ECO:0000313" key="4">
    <source>
        <dbReference type="EMBL" id="HEN41223.1"/>
    </source>
</evidence>
<feature type="signal peptide" evidence="1">
    <location>
        <begin position="1"/>
        <end position="21"/>
    </location>
</feature>
<evidence type="ECO:0000259" key="3">
    <source>
        <dbReference type="Pfam" id="PF18998"/>
    </source>
</evidence>
<reference evidence="4" key="1">
    <citation type="journal article" date="2020" name="mSystems">
        <title>Genome- and Community-Level Interaction Insights into Carbon Utilization and Element Cycling Functions of Hydrothermarchaeota in Hydrothermal Sediment.</title>
        <authorList>
            <person name="Zhou Z."/>
            <person name="Liu Y."/>
            <person name="Xu W."/>
            <person name="Pan J."/>
            <person name="Luo Z.H."/>
            <person name="Li M."/>
        </authorList>
    </citation>
    <scope>NUCLEOTIDE SEQUENCE [LARGE SCALE GENOMIC DNA]</scope>
    <source>
        <strain evidence="4">SpSt-349</strain>
    </source>
</reference>
<sequence>MKVKSIVMVVLGIMVACAALAGLTGVPQLSSSPAPVVSAPADVSTLVAQGKERLVAHDIIGARDVFRQATLAEPANQEAQFLYGVTRILALYEEGQGLTTSGLDSIREIAELTGFSFTSYGLYGTEETAPDELAASTPATGAVIDFLVAKALPEIDGAIANLSAVTDPAFISTLQAEGLNKVGVGPFSADYGDVLAIRSLAYLAKCNVELLRTYGLNVNLPPIVNGDREQLMLYRQLLQNDAELLVPRDPSRLPHAKTALIGFIDSFNQAVAAVKGRSTVDGHLFVLDVPLTDSPFDTTTPDVAEVQKALAEIKASLSGPQHLSFAGDGAAAVVDLSKFFNSSAPINFRSKLADCTGGTVLPDPTLGGMFPLGLGDVQADLIPVRSDIRGIACSTFTAPNLSFNTDYRFFYEDLNYGFKSPPALFPLDNKGTADLAITSISLVGSDRNDFTLSAGTCSSLTPTLAPGTSCSVEVDFMPTSAGSKGAALEVVSNDPDSPRVYANLSGQAMLMTDTPRPGAVTALVASTGTPATLYAARYGEGVFRSSDGGASWVNVTNNLGTVRVKALWVDPANPQVVVAGTFGKGIYKSTNGGTSWTASNSGLNHLFVTTLGGSSSSSTVIYAATHGGLFKSTNAGGTWAEVNVEFTDDVVRTISVASQSPETLYIHSQMGGVFKSTNGGTSWTQLVLPSYTYPSAISVSPADGDTIFVGTYSGVYRSNDGGLTWTLLLASSWSYGIAISPNDPATIYVSNYNGVSRSTDNGATWFHASLSGAVTVLIADRTSPTGVYAGLSEGQIYRSTDSGAHWDWLSTVGSADSSVNVRSFAFDRETSTTVYAGIEGRGVYKSIDGGANWNPANNGLGGVGVWAVATVPHAPGVVLAGGWYGLYRSTDDAANWTATNLTSDVYHLFASSANPSIIFASTSSGVYKSTDQGASWQTAGLNGYFRRVAVSGLNPSVVYALSLNDLYKSADGGATWNKVYSTPYEPWGYRISAVTLAIDPASASTVYLATSSGLYKSTDGGVTMFPANNGLVQHDWMPFVSDLLVIAPDSLLAAADSTIFKTTDGAASWSSLNTGVYNPNTLALASGASYLLVGNSEGVYRLPLPSETPPPSYPLSISLAGAGTVETSTGLFCDFGVCNDSYVDGTDVILIPYPGQYSYFAGWTGCDSLSGDECRVKMTSARSVTATFSVDTTPLQVMAFPASGTYEAPLSVSIIANKDASIYYTLDGTTPTTSSQPYLGPIILESSKTLKYIAMDALGQSQVQTRTYSILSAADFSWAGVTHVSRSDGTQKDALDVGLTSIATSLAGMTLTVNGPNGFAYTFTDADINPSYPGTLSLYKEFASLAPGFYSFNLQDGKGRGAQRFDTHVTPEPIPVVDSATVKYQRKADNSYRFRWAPVNAPKTYYYRFRITTPAGAPVFTGARKHGTIEDVPAGLLQDGLAYRYRVEAYDGPTIDLAYNRSNSSYTDFTPTPAHYDPNLPIFTWAALHNRIEADGSAFVLATFAVDRPETVTFAELTGPNNFKYTFNLTGDYTAQYKEFSKKFSSPLTAGTYTFHVTAGGVEHSLTAPLTAAVTYPAPDTATMQARDLGNGSIRFSWADVNTNGSLYYRIFIQDTQTGSYTTTSRQNQTYVDVMTSDITNKDWRVEVYDSSDIGTVRNRRNGALIPLVVQSFDATKPVLNYFRVRNAAKPDGFITTEFQMSGSDADGTVTALTVSGPSGIAYDLMKEGWKYAANYRLDRPGSAPQGLYTLKAVDNSGKSDTRYTYQPVAAALPVVDYRTFRVNRRLNGDMEFSWAPVGATGPYWYWIDLFTVADRDGDGKPDAVPLQVTPTQTSIRIPAAALPAEPLMFRVVAADGSNFTTINNASYSATVGYHGAGYDYGSLTDGDGDGYASDIDGNDANPAKTPFSSRKLRVTLSGTGEGAVNSIPSLLACDAGTCETTVDAGTSLLLRAFTDSLSLFSGWQGSCTNVSGDCSLTMDGDRSVTAVFTLDAPIRLAGQTPQYFATLAAAYAAAGTTSTIEARGRDYNENFTLNRNVSLIFRGGLDNSFNPTSGSSVLKGVLTIGSGSLVVDKLVIQ</sequence>
<feature type="chain" id="PRO_5032406168" evidence="1">
    <location>
        <begin position="22"/>
        <end position="2078"/>
    </location>
</feature>
<evidence type="ECO:0000256" key="1">
    <source>
        <dbReference type="SAM" id="SignalP"/>
    </source>
</evidence>
<keyword evidence="1" id="KW-0732">Signal</keyword>
<dbReference type="PROSITE" id="PS51257">
    <property type="entry name" value="PROKAR_LIPOPROTEIN"/>
    <property type="match status" value="1"/>
</dbReference>
<gene>
    <name evidence="4" type="ORF">ENQ87_02420</name>
</gene>
<dbReference type="Pfam" id="PF13290">
    <property type="entry name" value="CHB_HEX_C_1"/>
    <property type="match status" value="1"/>
</dbReference>
<dbReference type="Gene3D" id="2.130.10.10">
    <property type="entry name" value="YVTN repeat-like/Quinoprotein amine dehydrogenase"/>
    <property type="match status" value="4"/>
</dbReference>
<feature type="domain" description="GH29D-like beta-sandwich" evidence="2">
    <location>
        <begin position="1201"/>
        <end position="1263"/>
    </location>
</feature>
<protein>
    <submittedName>
        <fullName evidence="4">Choice-of-anchor D domain-containing protein</fullName>
    </submittedName>
</protein>
<evidence type="ECO:0000259" key="2">
    <source>
        <dbReference type="Pfam" id="PF13290"/>
    </source>
</evidence>
<dbReference type="NCBIfam" id="NF012200">
    <property type="entry name" value="choice_anch_D"/>
    <property type="match status" value="1"/>
</dbReference>
<dbReference type="InterPro" id="IPR052025">
    <property type="entry name" value="Xyloglucanase_GH74"/>
</dbReference>